<dbReference type="PROSITE" id="PS50059">
    <property type="entry name" value="FKBP_PPIASE"/>
    <property type="match status" value="1"/>
</dbReference>
<evidence type="ECO:0000256" key="3">
    <source>
        <dbReference type="ARBA" id="ARBA00023110"/>
    </source>
</evidence>
<dbReference type="InterPro" id="IPR046357">
    <property type="entry name" value="PPIase_dom_sf"/>
</dbReference>
<keyword evidence="4 5" id="KW-0413">Isomerase</keyword>
<dbReference type="GO" id="GO:0003755">
    <property type="term" value="F:peptidyl-prolyl cis-trans isomerase activity"/>
    <property type="evidence" value="ECO:0007669"/>
    <property type="project" value="UniProtKB-KW"/>
</dbReference>
<dbReference type="SUPFAM" id="SSF54534">
    <property type="entry name" value="FKBP-like"/>
    <property type="match status" value="1"/>
</dbReference>
<name>A0A6U4AAT3_9STRA</name>
<dbReference type="InterPro" id="IPR001179">
    <property type="entry name" value="PPIase_FKBP_dom"/>
</dbReference>
<dbReference type="Gene3D" id="3.10.50.40">
    <property type="match status" value="1"/>
</dbReference>
<reference evidence="8" key="1">
    <citation type="submission" date="2021-01" db="EMBL/GenBank/DDBJ databases">
        <authorList>
            <person name="Corre E."/>
            <person name="Pelletier E."/>
            <person name="Niang G."/>
            <person name="Scheremetjew M."/>
            <person name="Finn R."/>
            <person name="Kale V."/>
            <person name="Holt S."/>
            <person name="Cochrane G."/>
            <person name="Meng A."/>
            <person name="Brown T."/>
            <person name="Cohen L."/>
        </authorList>
    </citation>
    <scope>NUCLEOTIDE SEQUENCE</scope>
    <source>
        <strain evidence="8">GSO104</strain>
    </source>
</reference>
<evidence type="ECO:0000256" key="2">
    <source>
        <dbReference type="ARBA" id="ARBA00013194"/>
    </source>
</evidence>
<feature type="signal peptide" evidence="6">
    <location>
        <begin position="1"/>
        <end position="22"/>
    </location>
</feature>
<evidence type="ECO:0000256" key="1">
    <source>
        <dbReference type="ARBA" id="ARBA00000971"/>
    </source>
</evidence>
<feature type="domain" description="PPIase FKBP-type" evidence="7">
    <location>
        <begin position="136"/>
        <end position="224"/>
    </location>
</feature>
<evidence type="ECO:0000256" key="4">
    <source>
        <dbReference type="ARBA" id="ARBA00023235"/>
    </source>
</evidence>
<keyword evidence="3 5" id="KW-0697">Rotamase</keyword>
<dbReference type="GO" id="GO:0005783">
    <property type="term" value="C:endoplasmic reticulum"/>
    <property type="evidence" value="ECO:0007669"/>
    <property type="project" value="TreeGrafter"/>
</dbReference>
<evidence type="ECO:0000313" key="8">
    <source>
        <dbReference type="EMBL" id="CAE4660845.1"/>
    </source>
</evidence>
<comment type="catalytic activity">
    <reaction evidence="1 5">
        <text>[protein]-peptidylproline (omega=180) = [protein]-peptidylproline (omega=0)</text>
        <dbReference type="Rhea" id="RHEA:16237"/>
        <dbReference type="Rhea" id="RHEA-COMP:10747"/>
        <dbReference type="Rhea" id="RHEA-COMP:10748"/>
        <dbReference type="ChEBI" id="CHEBI:83833"/>
        <dbReference type="ChEBI" id="CHEBI:83834"/>
        <dbReference type="EC" id="5.2.1.8"/>
    </reaction>
</comment>
<evidence type="ECO:0000256" key="5">
    <source>
        <dbReference type="PROSITE-ProRule" id="PRU00277"/>
    </source>
</evidence>
<dbReference type="InterPro" id="IPR044609">
    <property type="entry name" value="FKBP2/11"/>
</dbReference>
<organism evidence="8">
    <name type="scientific">Ditylum brightwellii</name>
    <dbReference type="NCBI Taxonomy" id="49249"/>
    <lineage>
        <taxon>Eukaryota</taxon>
        <taxon>Sar</taxon>
        <taxon>Stramenopiles</taxon>
        <taxon>Ochrophyta</taxon>
        <taxon>Bacillariophyta</taxon>
        <taxon>Mediophyceae</taxon>
        <taxon>Lithodesmiophycidae</taxon>
        <taxon>Lithodesmiales</taxon>
        <taxon>Lithodesmiaceae</taxon>
        <taxon>Ditylum</taxon>
    </lineage>
</organism>
<dbReference type="AlphaFoldDB" id="A0A6U4AAT3"/>
<feature type="chain" id="PRO_5030160295" description="peptidylprolyl isomerase" evidence="6">
    <location>
        <begin position="23"/>
        <end position="244"/>
    </location>
</feature>
<proteinExistence type="predicted"/>
<evidence type="ECO:0000256" key="6">
    <source>
        <dbReference type="SAM" id="SignalP"/>
    </source>
</evidence>
<protein>
    <recommendedName>
        <fullName evidence="2 5">peptidylprolyl isomerase</fullName>
        <ecNumber evidence="2 5">5.2.1.8</ecNumber>
    </recommendedName>
</protein>
<evidence type="ECO:0000259" key="7">
    <source>
        <dbReference type="PROSITE" id="PS50059"/>
    </source>
</evidence>
<dbReference type="EMBL" id="HBNS01056961">
    <property type="protein sequence ID" value="CAE4660845.1"/>
    <property type="molecule type" value="Transcribed_RNA"/>
</dbReference>
<dbReference type="PANTHER" id="PTHR45779">
    <property type="entry name" value="PEPTIDYLPROLYL ISOMERASE"/>
    <property type="match status" value="1"/>
</dbReference>
<accession>A0A6U4AAT3</accession>
<dbReference type="Pfam" id="PF00254">
    <property type="entry name" value="FKBP_C"/>
    <property type="match status" value="1"/>
</dbReference>
<dbReference type="EC" id="5.2.1.8" evidence="2 5"/>
<sequence>MTTSVILTLVCFAILGIDFGSSLQLPEIPKRIHNLCQHPRKFHVSTQSPSWQWIGSLHVGISIAASVLLTPNVVIAASTGPDAAPSIGGLMGESIVFSAFDEKPPIEESVMYGSTTTIIQLHDIPTEECIIKSRFGDVMEIDYIAKRLAPPVTVYDASIFRGTGQPFKFVLGSGVMIPGVDQGLYNMCPGEVRLLKVPPKLAVGLLDPPAKAPLEWRVELVSIDGVIRKDSNYELTREERGMAE</sequence>
<keyword evidence="6" id="KW-0732">Signal</keyword>
<dbReference type="PANTHER" id="PTHR45779:SF7">
    <property type="entry name" value="PEPTIDYLPROLYL ISOMERASE"/>
    <property type="match status" value="1"/>
</dbReference>
<gene>
    <name evidence="8" type="ORF">DBRI00130_LOCUS40991</name>
</gene>